<dbReference type="CDD" id="cd07043">
    <property type="entry name" value="STAS_anti-anti-sigma_factors"/>
    <property type="match status" value="1"/>
</dbReference>
<comment type="similarity">
    <text evidence="1 2">Belongs to the anti-sigma-factor antagonist family.</text>
</comment>
<protein>
    <recommendedName>
        <fullName evidence="2">Anti-sigma factor antagonist</fullName>
    </recommendedName>
</protein>
<reference evidence="4 5" key="1">
    <citation type="journal article" date="2019" name="Int. J. Syst. Evol. Microbiol.">
        <title>The Global Catalogue of Microorganisms (GCM) 10K type strain sequencing project: providing services to taxonomists for standard genome sequencing and annotation.</title>
        <authorList>
            <consortium name="The Broad Institute Genomics Platform"/>
            <consortium name="The Broad Institute Genome Sequencing Center for Infectious Disease"/>
            <person name="Wu L."/>
            <person name="Ma J."/>
        </authorList>
    </citation>
    <scope>NUCLEOTIDE SEQUENCE [LARGE SCALE GENOMIC DNA]</scope>
    <source>
        <strain evidence="4 5">JCM 3272</strain>
    </source>
</reference>
<dbReference type="EMBL" id="BAAARV010000096">
    <property type="protein sequence ID" value="GAA2384815.1"/>
    <property type="molecule type" value="Genomic_DNA"/>
</dbReference>
<keyword evidence="5" id="KW-1185">Reference proteome</keyword>
<dbReference type="PANTHER" id="PTHR33495:SF2">
    <property type="entry name" value="ANTI-SIGMA FACTOR ANTAGONIST TM_1081-RELATED"/>
    <property type="match status" value="1"/>
</dbReference>
<dbReference type="InterPro" id="IPR002645">
    <property type="entry name" value="STAS_dom"/>
</dbReference>
<dbReference type="PANTHER" id="PTHR33495">
    <property type="entry name" value="ANTI-SIGMA FACTOR ANTAGONIST TM_1081-RELATED-RELATED"/>
    <property type="match status" value="1"/>
</dbReference>
<comment type="caution">
    <text evidence="4">The sequence shown here is derived from an EMBL/GenBank/DDBJ whole genome shotgun (WGS) entry which is preliminary data.</text>
</comment>
<proteinExistence type="inferred from homology"/>
<evidence type="ECO:0000259" key="3">
    <source>
        <dbReference type="PROSITE" id="PS50801"/>
    </source>
</evidence>
<evidence type="ECO:0000313" key="4">
    <source>
        <dbReference type="EMBL" id="GAA2384815.1"/>
    </source>
</evidence>
<dbReference type="Gene3D" id="3.30.750.24">
    <property type="entry name" value="STAS domain"/>
    <property type="match status" value="1"/>
</dbReference>
<name>A0ABN3HNY3_9ACTN</name>
<dbReference type="Pfam" id="PF01740">
    <property type="entry name" value="STAS"/>
    <property type="match status" value="1"/>
</dbReference>
<accession>A0ABN3HNY3</accession>
<feature type="domain" description="STAS" evidence="3">
    <location>
        <begin position="10"/>
        <end position="111"/>
    </location>
</feature>
<dbReference type="PROSITE" id="PS50801">
    <property type="entry name" value="STAS"/>
    <property type="match status" value="1"/>
</dbReference>
<evidence type="ECO:0000256" key="1">
    <source>
        <dbReference type="ARBA" id="ARBA00009013"/>
    </source>
</evidence>
<organism evidence="4 5">
    <name type="scientific">Dactylosporangium salmoneum</name>
    <dbReference type="NCBI Taxonomy" id="53361"/>
    <lineage>
        <taxon>Bacteria</taxon>
        <taxon>Bacillati</taxon>
        <taxon>Actinomycetota</taxon>
        <taxon>Actinomycetes</taxon>
        <taxon>Micromonosporales</taxon>
        <taxon>Micromonosporaceae</taxon>
        <taxon>Dactylosporangium</taxon>
    </lineage>
</organism>
<dbReference type="Proteomes" id="UP001501444">
    <property type="component" value="Unassembled WGS sequence"/>
</dbReference>
<dbReference type="NCBIfam" id="TIGR00377">
    <property type="entry name" value="ant_ant_sig"/>
    <property type="match status" value="1"/>
</dbReference>
<dbReference type="SUPFAM" id="SSF52091">
    <property type="entry name" value="SpoIIaa-like"/>
    <property type="match status" value="1"/>
</dbReference>
<gene>
    <name evidence="4" type="ORF">GCM10010170_094340</name>
</gene>
<dbReference type="InterPro" id="IPR036513">
    <property type="entry name" value="STAS_dom_sf"/>
</dbReference>
<evidence type="ECO:0000256" key="2">
    <source>
        <dbReference type="RuleBase" id="RU003749"/>
    </source>
</evidence>
<evidence type="ECO:0000313" key="5">
    <source>
        <dbReference type="Proteomes" id="UP001501444"/>
    </source>
</evidence>
<dbReference type="InterPro" id="IPR003658">
    <property type="entry name" value="Anti-sigma_ant"/>
</dbReference>
<sequence length="115" mass="11937">MHVAVTNRGDDIVLVSVHGPIDLSTAPQLRDAMHTLFDAGRNRIVIDLAGVDFCDSVGLGTFAYGHNHCVANGGFLRLAAPSRFLAGLLHTVGIAGPVPVHDTVGSALNADPTTV</sequence>